<name>A0A804MUA9_MAIZE</name>
<sequence>MRRRSPTDTDDPRKNQDMIQLEIQKGHLLLKPGHHHLLLDLIIHRQRLPDRIDTPPESTAWSLQGVQFFLSWLQLASFCYVLSSQEA</sequence>
<dbReference type="InParanoid" id="A0A804MUA9"/>
<reference evidence="1" key="3">
    <citation type="submission" date="2021-05" db="UniProtKB">
        <authorList>
            <consortium name="EnsemblPlants"/>
        </authorList>
    </citation>
    <scope>IDENTIFICATION</scope>
    <source>
        <strain evidence="1">cv. B73</strain>
    </source>
</reference>
<reference evidence="1" key="2">
    <citation type="submission" date="2019-07" db="EMBL/GenBank/DDBJ databases">
        <authorList>
            <person name="Seetharam A."/>
            <person name="Woodhouse M."/>
            <person name="Cannon E."/>
        </authorList>
    </citation>
    <scope>NUCLEOTIDE SEQUENCE [LARGE SCALE GENOMIC DNA]</scope>
    <source>
        <strain evidence="1">cv. B73</strain>
    </source>
</reference>
<evidence type="ECO:0000313" key="2">
    <source>
        <dbReference type="Proteomes" id="UP000007305"/>
    </source>
</evidence>
<organism evidence="1 2">
    <name type="scientific">Zea mays</name>
    <name type="common">Maize</name>
    <dbReference type="NCBI Taxonomy" id="4577"/>
    <lineage>
        <taxon>Eukaryota</taxon>
        <taxon>Viridiplantae</taxon>
        <taxon>Streptophyta</taxon>
        <taxon>Embryophyta</taxon>
        <taxon>Tracheophyta</taxon>
        <taxon>Spermatophyta</taxon>
        <taxon>Magnoliopsida</taxon>
        <taxon>Liliopsida</taxon>
        <taxon>Poales</taxon>
        <taxon>Poaceae</taxon>
        <taxon>PACMAD clade</taxon>
        <taxon>Panicoideae</taxon>
        <taxon>Andropogonodae</taxon>
        <taxon>Andropogoneae</taxon>
        <taxon>Tripsacinae</taxon>
        <taxon>Zea</taxon>
    </lineage>
</organism>
<keyword evidence="2" id="KW-1185">Reference proteome</keyword>
<dbReference type="EnsemblPlants" id="Zm00001eb111930_T001">
    <property type="protein sequence ID" value="Zm00001eb111930_P001"/>
    <property type="gene ID" value="Zm00001eb111930"/>
</dbReference>
<dbReference type="Proteomes" id="UP000007305">
    <property type="component" value="Chromosome 2"/>
</dbReference>
<proteinExistence type="predicted"/>
<evidence type="ECO:0000313" key="1">
    <source>
        <dbReference type="EnsemblPlants" id="Zm00001eb111930_P001"/>
    </source>
</evidence>
<protein>
    <submittedName>
        <fullName evidence="1">Uncharacterized protein</fullName>
    </submittedName>
</protein>
<dbReference type="AlphaFoldDB" id="A0A804MUA9"/>
<reference evidence="2" key="1">
    <citation type="submission" date="2015-12" db="EMBL/GenBank/DDBJ databases">
        <title>Update maize B73 reference genome by single molecule sequencing technologies.</title>
        <authorList>
            <consortium name="Maize Genome Sequencing Project"/>
            <person name="Ware D."/>
        </authorList>
    </citation>
    <scope>NUCLEOTIDE SEQUENCE [LARGE SCALE GENOMIC DNA]</scope>
    <source>
        <strain evidence="2">cv. B73</strain>
    </source>
</reference>
<dbReference type="Gramene" id="Zm00001eb111930_T001">
    <property type="protein sequence ID" value="Zm00001eb111930_P001"/>
    <property type="gene ID" value="Zm00001eb111930"/>
</dbReference>
<accession>A0A804MUA9</accession>